<keyword evidence="4" id="KW-0472">Membrane</keyword>
<evidence type="ECO:0000256" key="3">
    <source>
        <dbReference type="ARBA" id="ARBA00022801"/>
    </source>
</evidence>
<dbReference type="GO" id="GO:0016787">
    <property type="term" value="F:hydrolase activity"/>
    <property type="evidence" value="ECO:0007669"/>
    <property type="project" value="UniProtKB-KW"/>
</dbReference>
<accession>A0A0M3HPH0</accession>
<feature type="transmembrane region" description="Helical" evidence="4">
    <location>
        <begin position="328"/>
        <end position="348"/>
    </location>
</feature>
<proteinExistence type="inferred from homology"/>
<keyword evidence="3" id="KW-0378">Hydrolase</keyword>
<evidence type="ECO:0000256" key="2">
    <source>
        <dbReference type="ARBA" id="ARBA00022723"/>
    </source>
</evidence>
<protein>
    <submittedName>
        <fullName evidence="6">NADH dehydrogenase [ubiquinone] 1 alpha subcomplex subunit 11</fullName>
    </submittedName>
</protein>
<keyword evidence="2" id="KW-0479">Metal-binding</keyword>
<evidence type="ECO:0000256" key="4">
    <source>
        <dbReference type="SAM" id="Phobius"/>
    </source>
</evidence>
<evidence type="ECO:0000313" key="5">
    <source>
        <dbReference type="Proteomes" id="UP000036681"/>
    </source>
</evidence>
<dbReference type="GO" id="GO:0046872">
    <property type="term" value="F:metal ion binding"/>
    <property type="evidence" value="ECO:0007669"/>
    <property type="project" value="UniProtKB-KW"/>
</dbReference>
<dbReference type="AlphaFoldDB" id="A0A0M3HPH0"/>
<keyword evidence="4" id="KW-0812">Transmembrane</keyword>
<dbReference type="Proteomes" id="UP000036681">
    <property type="component" value="Unplaced"/>
</dbReference>
<dbReference type="WBParaSite" id="ALUE_0000378801-mRNA-1">
    <property type="protein sequence ID" value="ALUE_0000378801-mRNA-1"/>
    <property type="gene ID" value="ALUE_0000378801"/>
</dbReference>
<evidence type="ECO:0000313" key="6">
    <source>
        <dbReference type="WBParaSite" id="ALUE_0000378801-mRNA-1"/>
    </source>
</evidence>
<keyword evidence="4" id="KW-1133">Transmembrane helix</keyword>
<dbReference type="PANTHER" id="PTHR46317:SF5">
    <property type="entry name" value="NADH-UBIQUINONE OXIDOREDUCTASE SUBUNIT B14.7"/>
    <property type="match status" value="1"/>
</dbReference>
<organism evidence="5 6">
    <name type="scientific">Ascaris lumbricoides</name>
    <name type="common">Giant roundworm</name>
    <dbReference type="NCBI Taxonomy" id="6252"/>
    <lineage>
        <taxon>Eukaryota</taxon>
        <taxon>Metazoa</taxon>
        <taxon>Ecdysozoa</taxon>
        <taxon>Nematoda</taxon>
        <taxon>Chromadorea</taxon>
        <taxon>Rhabditida</taxon>
        <taxon>Spirurina</taxon>
        <taxon>Ascaridomorpha</taxon>
        <taxon>Ascaridoidea</taxon>
        <taxon>Ascarididae</taxon>
        <taxon>Ascaris</taxon>
    </lineage>
</organism>
<keyword evidence="5" id="KW-1185">Reference proteome</keyword>
<reference evidence="6" key="1">
    <citation type="submission" date="2017-02" db="UniProtKB">
        <authorList>
            <consortium name="WormBaseParasite"/>
        </authorList>
    </citation>
    <scope>IDENTIFICATION</scope>
</reference>
<sequence length="403" mass="45591">LRFGGICDTLQQFSGIVKIVENSHREKRKSAETALTASAFYHELGSCRFAHCLGNSQLGRMGSEKSDEPLVATYRTNRPPWIGLWSNREYKGRKEWWGELGLKDEVVQNGKLRMLRARYREEDPDWWDPKVPDGTSLAGPFGLDSKKYPNLTSKADQPGPLPEFQEKVYKTSHQYKAIAEKYDLSKEHPGLGISPTLTEFIYTPKNKLGRNALFPNSWYHFGPRFFDKPLNEGTFEKGLACAKYAAILLGPYTMLEIRAMNSVTVKDFTPRAFMKRYFQLAPIPLAVAFTWGVALSTAATIRHKDDVYNHFYSSAAVGTVLAAMKHNFAIGLTAAVVTLVLGNFWQYARVSETGLQTMVAHQQSAGIWGGPLAWKWFQKGDIEVPTTKYPVFFRDYFLGRMSI</sequence>
<feature type="transmembrane region" description="Helical" evidence="4">
    <location>
        <begin position="280"/>
        <end position="301"/>
    </location>
</feature>
<comment type="similarity">
    <text evidence="1">Belongs to the metallo-dependent hydrolases superfamily. TatD-type hydrolase family.</text>
</comment>
<dbReference type="PANTHER" id="PTHR46317">
    <property type="entry name" value="HYDROLASE OF PHP SUPERFAMILY-RELATED PROTEIN"/>
    <property type="match status" value="1"/>
</dbReference>
<evidence type="ECO:0000256" key="1">
    <source>
        <dbReference type="ARBA" id="ARBA00009275"/>
    </source>
</evidence>
<name>A0A0M3HPH0_ASCLU</name>